<dbReference type="Proteomes" id="UP000309676">
    <property type="component" value="Unassembled WGS sequence"/>
</dbReference>
<comment type="caution">
    <text evidence="1">The sequence shown here is derived from an EMBL/GenBank/DDBJ whole genome shotgun (WGS) entry which is preliminary data.</text>
</comment>
<evidence type="ECO:0000313" key="1">
    <source>
        <dbReference type="EMBL" id="TLS54176.1"/>
    </source>
</evidence>
<dbReference type="EMBL" id="VCIW01000001">
    <property type="protein sequence ID" value="TLS54176.1"/>
    <property type="molecule type" value="Genomic_DNA"/>
</dbReference>
<gene>
    <name evidence="1" type="ORF">FE782_02180</name>
</gene>
<reference evidence="1 2" key="1">
    <citation type="submission" date="2019-05" db="EMBL/GenBank/DDBJ databases">
        <authorList>
            <person name="Narsing Rao M.P."/>
            <person name="Li W.J."/>
        </authorList>
    </citation>
    <scope>NUCLEOTIDE SEQUENCE [LARGE SCALE GENOMIC DNA]</scope>
    <source>
        <strain evidence="1 2">SYSU_K30003</strain>
    </source>
</reference>
<accession>A0A5R9GI49</accession>
<dbReference type="AlphaFoldDB" id="A0A5R9GI49"/>
<sequence>MTISTYEELDRFGQGMVEHLVGRLRYGPDDAVRLLREYAPVLELLGKHYNCEDYAERIHEAHANGLTPERWIERIRELERPASRNAKKATTKKETRGFLQ</sequence>
<dbReference type="OrthoDB" id="2616072at2"/>
<dbReference type="RefSeq" id="WP_138192029.1">
    <property type="nucleotide sequence ID" value="NZ_VCIW01000001.1"/>
</dbReference>
<evidence type="ECO:0000313" key="2">
    <source>
        <dbReference type="Proteomes" id="UP000309676"/>
    </source>
</evidence>
<name>A0A5R9GI49_9BACL</name>
<proteinExistence type="predicted"/>
<organism evidence="1 2">
    <name type="scientific">Paenibacillus antri</name>
    <dbReference type="NCBI Taxonomy" id="2582848"/>
    <lineage>
        <taxon>Bacteria</taxon>
        <taxon>Bacillati</taxon>
        <taxon>Bacillota</taxon>
        <taxon>Bacilli</taxon>
        <taxon>Bacillales</taxon>
        <taxon>Paenibacillaceae</taxon>
        <taxon>Paenibacillus</taxon>
    </lineage>
</organism>
<protein>
    <submittedName>
        <fullName evidence="1">Uncharacterized protein</fullName>
    </submittedName>
</protein>
<keyword evidence="2" id="KW-1185">Reference proteome</keyword>